<name>A0A9N8EN46_9STRA</name>
<protein>
    <submittedName>
        <fullName evidence="1">Uncharacterized protein</fullName>
    </submittedName>
</protein>
<dbReference type="AlphaFoldDB" id="A0A9N8EN46"/>
<evidence type="ECO:0000313" key="2">
    <source>
        <dbReference type="Proteomes" id="UP001153069"/>
    </source>
</evidence>
<reference evidence="1" key="1">
    <citation type="submission" date="2020-06" db="EMBL/GenBank/DDBJ databases">
        <authorList>
            <consortium name="Plant Systems Biology data submission"/>
        </authorList>
    </citation>
    <scope>NUCLEOTIDE SEQUENCE</scope>
    <source>
        <strain evidence="1">D6</strain>
    </source>
</reference>
<evidence type="ECO:0000313" key="1">
    <source>
        <dbReference type="EMBL" id="CAB9522034.1"/>
    </source>
</evidence>
<sequence>MAAAERYNANQFLAFGLDIVGFERWEFMQENANIDRFTNAFGAKPITCEQMWSDLVTMDPPLRILADGIYSAEEESDIISTKNEFDPYDIEEFKDRALSRQEKFNLLLKKWDVLHTMFRHDQGDFLVAHRSCMEAVTAIALYQLDNGSYSLFDPYPDPS</sequence>
<organism evidence="1 2">
    <name type="scientific">Seminavis robusta</name>
    <dbReference type="NCBI Taxonomy" id="568900"/>
    <lineage>
        <taxon>Eukaryota</taxon>
        <taxon>Sar</taxon>
        <taxon>Stramenopiles</taxon>
        <taxon>Ochrophyta</taxon>
        <taxon>Bacillariophyta</taxon>
        <taxon>Bacillariophyceae</taxon>
        <taxon>Bacillariophycidae</taxon>
        <taxon>Naviculales</taxon>
        <taxon>Naviculaceae</taxon>
        <taxon>Seminavis</taxon>
    </lineage>
</organism>
<dbReference type="EMBL" id="CAICTM010001260">
    <property type="protein sequence ID" value="CAB9522034.1"/>
    <property type="molecule type" value="Genomic_DNA"/>
</dbReference>
<gene>
    <name evidence="1" type="ORF">SEMRO_1262_G257090.1</name>
</gene>
<accession>A0A9N8EN46</accession>
<dbReference type="OrthoDB" id="40315at2759"/>
<proteinExistence type="predicted"/>
<keyword evidence="2" id="KW-1185">Reference proteome</keyword>
<dbReference type="Proteomes" id="UP001153069">
    <property type="component" value="Unassembled WGS sequence"/>
</dbReference>
<comment type="caution">
    <text evidence="1">The sequence shown here is derived from an EMBL/GenBank/DDBJ whole genome shotgun (WGS) entry which is preliminary data.</text>
</comment>